<organism evidence="1 2">
    <name type="scientific">Pluteus cervinus</name>
    <dbReference type="NCBI Taxonomy" id="181527"/>
    <lineage>
        <taxon>Eukaryota</taxon>
        <taxon>Fungi</taxon>
        <taxon>Dikarya</taxon>
        <taxon>Basidiomycota</taxon>
        <taxon>Agaricomycotina</taxon>
        <taxon>Agaricomycetes</taxon>
        <taxon>Agaricomycetidae</taxon>
        <taxon>Agaricales</taxon>
        <taxon>Pluteineae</taxon>
        <taxon>Pluteaceae</taxon>
        <taxon>Pluteus</taxon>
    </lineage>
</organism>
<reference evidence="1 2" key="1">
    <citation type="journal article" date="2019" name="Nat. Ecol. Evol.">
        <title>Megaphylogeny resolves global patterns of mushroom evolution.</title>
        <authorList>
            <person name="Varga T."/>
            <person name="Krizsan K."/>
            <person name="Foldi C."/>
            <person name="Dima B."/>
            <person name="Sanchez-Garcia M."/>
            <person name="Sanchez-Ramirez S."/>
            <person name="Szollosi G.J."/>
            <person name="Szarkandi J.G."/>
            <person name="Papp V."/>
            <person name="Albert L."/>
            <person name="Andreopoulos W."/>
            <person name="Angelini C."/>
            <person name="Antonin V."/>
            <person name="Barry K.W."/>
            <person name="Bougher N.L."/>
            <person name="Buchanan P."/>
            <person name="Buyck B."/>
            <person name="Bense V."/>
            <person name="Catcheside P."/>
            <person name="Chovatia M."/>
            <person name="Cooper J."/>
            <person name="Damon W."/>
            <person name="Desjardin D."/>
            <person name="Finy P."/>
            <person name="Geml J."/>
            <person name="Haridas S."/>
            <person name="Hughes K."/>
            <person name="Justo A."/>
            <person name="Karasinski D."/>
            <person name="Kautmanova I."/>
            <person name="Kiss B."/>
            <person name="Kocsube S."/>
            <person name="Kotiranta H."/>
            <person name="LaButti K.M."/>
            <person name="Lechner B.E."/>
            <person name="Liimatainen K."/>
            <person name="Lipzen A."/>
            <person name="Lukacs Z."/>
            <person name="Mihaltcheva S."/>
            <person name="Morgado L.N."/>
            <person name="Niskanen T."/>
            <person name="Noordeloos M.E."/>
            <person name="Ohm R.A."/>
            <person name="Ortiz-Santana B."/>
            <person name="Ovrebo C."/>
            <person name="Racz N."/>
            <person name="Riley R."/>
            <person name="Savchenko A."/>
            <person name="Shiryaev A."/>
            <person name="Soop K."/>
            <person name="Spirin V."/>
            <person name="Szebenyi C."/>
            <person name="Tomsovsky M."/>
            <person name="Tulloss R.E."/>
            <person name="Uehling J."/>
            <person name="Grigoriev I.V."/>
            <person name="Vagvolgyi C."/>
            <person name="Papp T."/>
            <person name="Martin F.M."/>
            <person name="Miettinen O."/>
            <person name="Hibbett D.S."/>
            <person name="Nagy L.G."/>
        </authorList>
    </citation>
    <scope>NUCLEOTIDE SEQUENCE [LARGE SCALE GENOMIC DNA]</scope>
    <source>
        <strain evidence="1 2">NL-1719</strain>
    </source>
</reference>
<name>A0ACD3AKN4_9AGAR</name>
<evidence type="ECO:0000313" key="2">
    <source>
        <dbReference type="Proteomes" id="UP000308600"/>
    </source>
</evidence>
<sequence>MAESFFRPLPFELLELICCELSARDLVALSYMNRGTQCVVFPLLLARFKVETYATASRSGSSPAARSLILRFTKQNLCDFLYAMHTAPLWFYKANPTISILCTFPLDIDSEPTIRHLVRLKYILKQVKIVERLAMNFAEHTLRLQYGTALSPSEVAQFDKILESILTLAAKKGCTELGVLNLGLRSRPWSIPWVPMLQRALRWVMVPFPDSWKATGAFRSQLTKAVASGVNTSPFAWARFLAIINSSSTLTSLSIDLDSPQPQKTMLAPVKIPSLRTFTFKKRYIHGPTFESFLRRHPDIEVLDVRGFYFSFPPTHPNVINLRPSLSVPLGHVQKLICSAELLPYFLWSMDDCLPRMEEVTITFFTEFREERINSWLEVIRSQLGNVPSLGLRTCPERSMRLSQGVAATSLVRQHVTRLELYLSAHTDASHLDGWLAFPKVNYVKFWGPESGDLGVETENTRLPVPTKQLLQRVAHYPKILKVVIGDRVYDMKDGDGEMLGE</sequence>
<protein>
    <submittedName>
        <fullName evidence="1">Uncharacterized protein</fullName>
    </submittedName>
</protein>
<accession>A0ACD3AKN4</accession>
<keyword evidence="2" id="KW-1185">Reference proteome</keyword>
<gene>
    <name evidence="1" type="ORF">BDN72DRAFT_962233</name>
</gene>
<evidence type="ECO:0000313" key="1">
    <source>
        <dbReference type="EMBL" id="TFK65794.1"/>
    </source>
</evidence>
<dbReference type="Proteomes" id="UP000308600">
    <property type="component" value="Unassembled WGS sequence"/>
</dbReference>
<proteinExistence type="predicted"/>
<dbReference type="EMBL" id="ML208425">
    <property type="protein sequence ID" value="TFK65794.1"/>
    <property type="molecule type" value="Genomic_DNA"/>
</dbReference>